<dbReference type="HOGENOM" id="CLU_820835_0_0_4"/>
<dbReference type="Proteomes" id="UP000011021">
    <property type="component" value="Unassembled WGS sequence"/>
</dbReference>
<organism evidence="3 4">
    <name type="scientific">Lautropia mirabilis ATCC 51599</name>
    <dbReference type="NCBI Taxonomy" id="887898"/>
    <lineage>
        <taxon>Bacteria</taxon>
        <taxon>Pseudomonadati</taxon>
        <taxon>Pseudomonadota</taxon>
        <taxon>Betaproteobacteria</taxon>
        <taxon>Burkholderiales</taxon>
        <taxon>Burkholderiaceae</taxon>
        <taxon>Lautropia</taxon>
    </lineage>
</organism>
<feature type="compositionally biased region" description="Low complexity" evidence="1">
    <location>
        <begin position="59"/>
        <end position="77"/>
    </location>
</feature>
<proteinExistence type="predicted"/>
<sequence length="352" mass="37392">MNRPDLRLSLTAAALLTALAACGGSSDSADSNTATKSLPGTENASALATKDVQPAASESAVTRDPAAAAATQASQPREGTPASAPISNDSVRGDVLLTMLDQKACAMAVLASGLDGPRADKAVSDQYPEIKTDVILEPSNYVRRPDAPTQPSSWMFDASCSSTHTAYQPAAAGKHTINEYSTPYYYNNTSMTQRRFNYWTAKVPLEVTADGFSVGAQTQVSARFDPAKPGGGRVDNVPAPVESALSTDKPFSAKLTSEVPYGTLVQWADAAGHNDQLMLLKGNEGVAKLCWNGNTTHVRRLHCTAWSVPQNWKRGDKLNFVDQYVVEDRAPYAGESGLIHYSAKAYAGTDAK</sequence>
<feature type="region of interest" description="Disordered" evidence="1">
    <location>
        <begin position="23"/>
        <end position="89"/>
    </location>
</feature>
<keyword evidence="4" id="KW-1185">Reference proteome</keyword>
<dbReference type="EMBL" id="AEQP01000020">
    <property type="protein sequence ID" value="EFV94412.1"/>
    <property type="molecule type" value="Genomic_DNA"/>
</dbReference>
<dbReference type="AlphaFoldDB" id="E7RYT8"/>
<name>E7RYT8_9BURK</name>
<keyword evidence="2" id="KW-0732">Signal</keyword>
<accession>E7RYT8</accession>
<protein>
    <submittedName>
        <fullName evidence="3">Uncharacterized protein</fullName>
    </submittedName>
</protein>
<comment type="caution">
    <text evidence="3">The sequence shown here is derived from an EMBL/GenBank/DDBJ whole genome shotgun (WGS) entry which is preliminary data.</text>
</comment>
<reference evidence="3 4" key="1">
    <citation type="submission" date="2010-12" db="EMBL/GenBank/DDBJ databases">
        <authorList>
            <person name="Muzny D."/>
            <person name="Qin X."/>
            <person name="Deng J."/>
            <person name="Jiang H."/>
            <person name="Liu Y."/>
            <person name="Qu J."/>
            <person name="Song X.-Z."/>
            <person name="Zhang L."/>
            <person name="Thornton R."/>
            <person name="Coyle M."/>
            <person name="Francisco L."/>
            <person name="Jackson L."/>
            <person name="Javaid M."/>
            <person name="Korchina V."/>
            <person name="Kovar C."/>
            <person name="Mata R."/>
            <person name="Mathew T."/>
            <person name="Ngo R."/>
            <person name="Nguyen L."/>
            <person name="Nguyen N."/>
            <person name="Okwuonu G."/>
            <person name="Ongeri F."/>
            <person name="Pham C."/>
            <person name="Simmons D."/>
            <person name="Wilczek-Boney K."/>
            <person name="Hale W."/>
            <person name="Jakkamsetti A."/>
            <person name="Pham P."/>
            <person name="Ruth R."/>
            <person name="San Lucas F."/>
            <person name="Warren J."/>
            <person name="Zhang J."/>
            <person name="Zhao Z."/>
            <person name="Zhou C."/>
            <person name="Zhu D."/>
            <person name="Lee S."/>
            <person name="Bess C."/>
            <person name="Blankenburg K."/>
            <person name="Forbes L."/>
            <person name="Fu Q."/>
            <person name="Gubbala S."/>
            <person name="Hirani K."/>
            <person name="Jayaseelan J.C."/>
            <person name="Lara F."/>
            <person name="Munidasa M."/>
            <person name="Palculict T."/>
            <person name="Patil S."/>
            <person name="Pu L.-L."/>
            <person name="Saada N."/>
            <person name="Tang L."/>
            <person name="Weissenberger G."/>
            <person name="Zhu Y."/>
            <person name="Hemphill L."/>
            <person name="Shang Y."/>
            <person name="Youmans B."/>
            <person name="Ayvaz T."/>
            <person name="Ross M."/>
            <person name="Santibanez J."/>
            <person name="Aqrawi P."/>
            <person name="Gross S."/>
            <person name="Joshi V."/>
            <person name="Fowler G."/>
            <person name="Nazareth L."/>
            <person name="Reid J."/>
            <person name="Worley K."/>
            <person name="Petrosino J."/>
            <person name="Highlander S."/>
            <person name="Gibbs R."/>
        </authorList>
    </citation>
    <scope>NUCLEOTIDE SEQUENCE [LARGE SCALE GENOMIC DNA]</scope>
    <source>
        <strain evidence="3 4">ATCC 51599</strain>
    </source>
</reference>
<gene>
    <name evidence="3" type="ORF">HMPREF0551_1852</name>
</gene>
<evidence type="ECO:0000256" key="2">
    <source>
        <dbReference type="SAM" id="SignalP"/>
    </source>
</evidence>
<dbReference type="RefSeq" id="WP_005674205.1">
    <property type="nucleotide sequence ID" value="NZ_CP146288.1"/>
</dbReference>
<feature type="signal peptide" evidence="2">
    <location>
        <begin position="1"/>
        <end position="23"/>
    </location>
</feature>
<evidence type="ECO:0000313" key="4">
    <source>
        <dbReference type="Proteomes" id="UP000011021"/>
    </source>
</evidence>
<feature type="compositionally biased region" description="Polar residues" evidence="1">
    <location>
        <begin position="32"/>
        <end position="46"/>
    </location>
</feature>
<feature type="chain" id="PRO_5003221804" evidence="2">
    <location>
        <begin position="24"/>
        <end position="352"/>
    </location>
</feature>
<dbReference type="PROSITE" id="PS51257">
    <property type="entry name" value="PROKAR_LIPOPROTEIN"/>
    <property type="match status" value="1"/>
</dbReference>
<evidence type="ECO:0000256" key="1">
    <source>
        <dbReference type="SAM" id="MobiDB-lite"/>
    </source>
</evidence>
<evidence type="ECO:0000313" key="3">
    <source>
        <dbReference type="EMBL" id="EFV94412.1"/>
    </source>
</evidence>